<dbReference type="GO" id="GO:0046872">
    <property type="term" value="F:metal ion binding"/>
    <property type="evidence" value="ECO:0007669"/>
    <property type="project" value="UniProtKB-KW"/>
</dbReference>
<evidence type="ECO:0000256" key="7">
    <source>
        <dbReference type="ARBA" id="ARBA00022989"/>
    </source>
</evidence>
<evidence type="ECO:0000256" key="1">
    <source>
        <dbReference type="ARBA" id="ARBA00004479"/>
    </source>
</evidence>
<dbReference type="GO" id="GO:0009610">
    <property type="term" value="P:response to symbiotic fungus"/>
    <property type="evidence" value="ECO:0007669"/>
    <property type="project" value="UniProtKB-ARBA"/>
</dbReference>
<proteinExistence type="predicted"/>
<reference evidence="15" key="1">
    <citation type="submission" date="2025-08" db="UniProtKB">
        <authorList>
            <consortium name="RefSeq"/>
        </authorList>
    </citation>
    <scope>IDENTIFICATION</scope>
    <source>
        <tissue evidence="15">Leaf</tissue>
    </source>
</reference>
<keyword evidence="4" id="KW-0479">Metal-binding</keyword>
<evidence type="ECO:0000256" key="9">
    <source>
        <dbReference type="ARBA" id="ARBA00023136"/>
    </source>
</evidence>
<feature type="chain" id="PRO_5034673838" evidence="12">
    <location>
        <begin position="23"/>
        <end position="165"/>
    </location>
</feature>
<keyword evidence="9" id="KW-0472">Membrane</keyword>
<dbReference type="PROSITE" id="PS51485">
    <property type="entry name" value="PHYTOCYANIN"/>
    <property type="match status" value="1"/>
</dbReference>
<organism evidence="14 15">
    <name type="scientific">Rhodamnia argentea</name>
    <dbReference type="NCBI Taxonomy" id="178133"/>
    <lineage>
        <taxon>Eukaryota</taxon>
        <taxon>Viridiplantae</taxon>
        <taxon>Streptophyta</taxon>
        <taxon>Embryophyta</taxon>
        <taxon>Tracheophyta</taxon>
        <taxon>Spermatophyta</taxon>
        <taxon>Magnoliopsida</taxon>
        <taxon>eudicotyledons</taxon>
        <taxon>Gunneridae</taxon>
        <taxon>Pentapetalae</taxon>
        <taxon>rosids</taxon>
        <taxon>malvids</taxon>
        <taxon>Myrtales</taxon>
        <taxon>Myrtaceae</taxon>
        <taxon>Myrtoideae</taxon>
        <taxon>Myrteae</taxon>
        <taxon>Australasian group</taxon>
        <taxon>Rhodamnia</taxon>
    </lineage>
</organism>
<dbReference type="InterPro" id="IPR003245">
    <property type="entry name" value="Phytocyanin_dom"/>
</dbReference>
<dbReference type="PANTHER" id="PTHR33021:SF533">
    <property type="entry name" value="PHYTOCYANIN DOMAIN-CONTAINING PROTEIN"/>
    <property type="match status" value="1"/>
</dbReference>
<feature type="signal peptide" evidence="12">
    <location>
        <begin position="1"/>
        <end position="22"/>
    </location>
</feature>
<dbReference type="GeneID" id="115734087"/>
<evidence type="ECO:0000256" key="4">
    <source>
        <dbReference type="ARBA" id="ARBA00022723"/>
    </source>
</evidence>
<keyword evidence="7" id="KW-1133">Transmembrane helix</keyword>
<dbReference type="CDD" id="cd04216">
    <property type="entry name" value="Phytocyanin"/>
    <property type="match status" value="1"/>
</dbReference>
<dbReference type="KEGG" id="rarg:115734087"/>
<keyword evidence="6" id="KW-0249">Electron transport</keyword>
<dbReference type="PANTHER" id="PTHR33021">
    <property type="entry name" value="BLUE COPPER PROTEIN"/>
    <property type="match status" value="1"/>
</dbReference>
<keyword evidence="2" id="KW-0813">Transport</keyword>
<accession>A0A8B8NDL6</accession>
<dbReference type="RefSeq" id="XP_030520532.1">
    <property type="nucleotide sequence ID" value="XM_030664672.1"/>
</dbReference>
<dbReference type="Proteomes" id="UP000827889">
    <property type="component" value="Chromosome 10"/>
</dbReference>
<evidence type="ECO:0000313" key="14">
    <source>
        <dbReference type="Proteomes" id="UP000827889"/>
    </source>
</evidence>
<keyword evidence="14" id="KW-1185">Reference proteome</keyword>
<evidence type="ECO:0000256" key="11">
    <source>
        <dbReference type="ARBA" id="ARBA00023180"/>
    </source>
</evidence>
<evidence type="ECO:0000256" key="12">
    <source>
        <dbReference type="SAM" id="SignalP"/>
    </source>
</evidence>
<dbReference type="InterPro" id="IPR008972">
    <property type="entry name" value="Cupredoxin"/>
</dbReference>
<gene>
    <name evidence="15" type="primary">LOC115734087</name>
</gene>
<dbReference type="OrthoDB" id="687943at2759"/>
<keyword evidence="3" id="KW-0812">Transmembrane</keyword>
<evidence type="ECO:0000313" key="15">
    <source>
        <dbReference type="RefSeq" id="XP_030520532.1"/>
    </source>
</evidence>
<dbReference type="InterPro" id="IPR039391">
    <property type="entry name" value="Phytocyanin-like"/>
</dbReference>
<feature type="domain" description="Phytocyanin" evidence="13">
    <location>
        <begin position="23"/>
        <end position="123"/>
    </location>
</feature>
<evidence type="ECO:0000256" key="3">
    <source>
        <dbReference type="ARBA" id="ARBA00022692"/>
    </source>
</evidence>
<comment type="subcellular location">
    <subcellularLocation>
        <location evidence="1">Membrane</location>
        <topology evidence="1">Single-pass type I membrane protein</topology>
    </subcellularLocation>
</comment>
<keyword evidence="10" id="KW-1015">Disulfide bond</keyword>
<dbReference type="GO" id="GO:0009055">
    <property type="term" value="F:electron transfer activity"/>
    <property type="evidence" value="ECO:0007669"/>
    <property type="project" value="InterPro"/>
</dbReference>
<dbReference type="FunFam" id="2.60.40.420:FF:000067">
    <property type="entry name" value="Cupredoxin superfamily protein"/>
    <property type="match status" value="1"/>
</dbReference>
<dbReference type="SUPFAM" id="SSF49503">
    <property type="entry name" value="Cupredoxins"/>
    <property type="match status" value="1"/>
</dbReference>
<evidence type="ECO:0000256" key="10">
    <source>
        <dbReference type="ARBA" id="ARBA00023157"/>
    </source>
</evidence>
<keyword evidence="11" id="KW-0325">Glycoprotein</keyword>
<dbReference type="AlphaFoldDB" id="A0A8B8NDL6"/>
<evidence type="ECO:0000256" key="2">
    <source>
        <dbReference type="ARBA" id="ARBA00022448"/>
    </source>
</evidence>
<keyword evidence="8" id="KW-0186">Copper</keyword>
<name>A0A8B8NDL6_9MYRT</name>
<evidence type="ECO:0000256" key="5">
    <source>
        <dbReference type="ARBA" id="ARBA00022729"/>
    </source>
</evidence>
<sequence length="165" mass="17529">MASQFAILAIFAFVALPSVALAMQWTVGDDSGWTNGYNYTDWAKDKVFQVGDSLLFNYQAPHHNVFKVNMTDFQACNIPPANEALTTGHDVIPLSTPGVKWYICGIGEHCAKSNQKLKITVVADTQVPASPPAVVEPGTSGTNALVSASFKFLAAAGVALVLVTV</sequence>
<dbReference type="Pfam" id="PF02298">
    <property type="entry name" value="Cu_bind_like"/>
    <property type="match status" value="1"/>
</dbReference>
<dbReference type="Gene3D" id="2.60.40.420">
    <property type="entry name" value="Cupredoxins - blue copper proteins"/>
    <property type="match status" value="1"/>
</dbReference>
<dbReference type="GO" id="GO:0005886">
    <property type="term" value="C:plasma membrane"/>
    <property type="evidence" value="ECO:0007669"/>
    <property type="project" value="TreeGrafter"/>
</dbReference>
<evidence type="ECO:0000256" key="8">
    <source>
        <dbReference type="ARBA" id="ARBA00023008"/>
    </source>
</evidence>
<keyword evidence="5 12" id="KW-0732">Signal</keyword>
<evidence type="ECO:0000259" key="13">
    <source>
        <dbReference type="PROSITE" id="PS51485"/>
    </source>
</evidence>
<evidence type="ECO:0000256" key="6">
    <source>
        <dbReference type="ARBA" id="ARBA00022982"/>
    </source>
</evidence>
<protein>
    <submittedName>
        <fullName evidence="15">Blue copper protein 1a-like</fullName>
    </submittedName>
</protein>